<dbReference type="InterPro" id="IPR006224">
    <property type="entry name" value="PsdUridine_synth_RluA-like_CS"/>
</dbReference>
<dbReference type="InterPro" id="IPR002942">
    <property type="entry name" value="S4_RNA-bd"/>
</dbReference>
<comment type="similarity">
    <text evidence="2 7">Belongs to the pseudouridine synthase RluA family.</text>
</comment>
<dbReference type="NCBIfam" id="TIGR00005">
    <property type="entry name" value="rluA_subfam"/>
    <property type="match status" value="1"/>
</dbReference>
<feature type="domain" description="RNA-binding S4" evidence="8">
    <location>
        <begin position="14"/>
        <end position="74"/>
    </location>
</feature>
<dbReference type="PROSITE" id="PS01129">
    <property type="entry name" value="PSI_RLU"/>
    <property type="match status" value="1"/>
</dbReference>
<keyword evidence="10" id="KW-1185">Reference proteome</keyword>
<evidence type="ECO:0000256" key="5">
    <source>
        <dbReference type="PIRSR" id="PIRSR606225-1"/>
    </source>
</evidence>
<protein>
    <recommendedName>
        <fullName evidence="7">Pseudouridine synthase</fullName>
        <ecNumber evidence="7">5.4.99.-</ecNumber>
    </recommendedName>
</protein>
<accession>A0A7U9TLL3</accession>
<dbReference type="InterPro" id="IPR006225">
    <property type="entry name" value="PsdUridine_synth_RluC/D"/>
</dbReference>
<evidence type="ECO:0000256" key="1">
    <source>
        <dbReference type="ARBA" id="ARBA00000073"/>
    </source>
</evidence>
<dbReference type="PROSITE" id="PS50889">
    <property type="entry name" value="S4"/>
    <property type="match status" value="1"/>
</dbReference>
<evidence type="ECO:0000256" key="4">
    <source>
        <dbReference type="ARBA" id="ARBA00023235"/>
    </source>
</evidence>
<reference evidence="9" key="1">
    <citation type="submission" date="2021-01" db="EMBL/GenBank/DDBJ databases">
        <title>Draft genome sequence of Acholeplasmataceae bacterium strain Mahy22.</title>
        <authorList>
            <person name="Watanabe M."/>
            <person name="Kojima H."/>
            <person name="Fukui M."/>
        </authorList>
    </citation>
    <scope>NUCLEOTIDE SEQUENCE</scope>
    <source>
        <strain evidence="9">Mahy22</strain>
    </source>
</reference>
<comment type="catalytic activity">
    <reaction evidence="1 7">
        <text>a uridine in RNA = a pseudouridine in RNA</text>
        <dbReference type="Rhea" id="RHEA:48348"/>
        <dbReference type="Rhea" id="RHEA-COMP:12068"/>
        <dbReference type="Rhea" id="RHEA-COMP:12069"/>
        <dbReference type="ChEBI" id="CHEBI:65314"/>
        <dbReference type="ChEBI" id="CHEBI:65315"/>
    </reaction>
</comment>
<evidence type="ECO:0000256" key="6">
    <source>
        <dbReference type="PROSITE-ProRule" id="PRU00182"/>
    </source>
</evidence>
<dbReference type="KEGG" id="manr:MPAN_008770"/>
<evidence type="ECO:0000313" key="9">
    <source>
        <dbReference type="EMBL" id="BCR35984.1"/>
    </source>
</evidence>
<dbReference type="GO" id="GO:0000455">
    <property type="term" value="P:enzyme-directed rRNA pseudouridine synthesis"/>
    <property type="evidence" value="ECO:0007669"/>
    <property type="project" value="TreeGrafter"/>
</dbReference>
<evidence type="ECO:0000256" key="2">
    <source>
        <dbReference type="ARBA" id="ARBA00010876"/>
    </source>
</evidence>
<dbReference type="CDD" id="cd00165">
    <property type="entry name" value="S4"/>
    <property type="match status" value="1"/>
</dbReference>
<dbReference type="InterPro" id="IPR020103">
    <property type="entry name" value="PsdUridine_synth_cat_dom_sf"/>
</dbReference>
<dbReference type="Gene3D" id="3.30.2350.10">
    <property type="entry name" value="Pseudouridine synthase"/>
    <property type="match status" value="1"/>
</dbReference>
<evidence type="ECO:0000256" key="7">
    <source>
        <dbReference type="RuleBase" id="RU362028"/>
    </source>
</evidence>
<dbReference type="EC" id="5.4.99.-" evidence="7"/>
<dbReference type="PANTHER" id="PTHR21600">
    <property type="entry name" value="MITOCHONDRIAL RNA PSEUDOURIDINE SYNTHASE"/>
    <property type="match status" value="1"/>
</dbReference>
<name>A0A7U9TLL3_9MOLU</name>
<dbReference type="CDD" id="cd02869">
    <property type="entry name" value="PseudoU_synth_RluA_like"/>
    <property type="match status" value="1"/>
</dbReference>
<evidence type="ECO:0000256" key="3">
    <source>
        <dbReference type="ARBA" id="ARBA00022884"/>
    </source>
</evidence>
<proteinExistence type="inferred from homology"/>
<dbReference type="GO" id="GO:0120159">
    <property type="term" value="F:rRNA pseudouridine synthase activity"/>
    <property type="evidence" value="ECO:0007669"/>
    <property type="project" value="UniProtKB-ARBA"/>
</dbReference>
<dbReference type="Proteomes" id="UP000620133">
    <property type="component" value="Chromosome"/>
</dbReference>
<gene>
    <name evidence="9" type="primary">rluD</name>
    <name evidence="9" type="ORF">MPAN_008770</name>
</gene>
<dbReference type="EMBL" id="AP024412">
    <property type="protein sequence ID" value="BCR35984.1"/>
    <property type="molecule type" value="Genomic_DNA"/>
</dbReference>
<keyword evidence="3 6" id="KW-0694">RNA-binding</keyword>
<dbReference type="InterPro" id="IPR036986">
    <property type="entry name" value="S4_RNA-bd_sf"/>
</dbReference>
<dbReference type="GO" id="GO:0003723">
    <property type="term" value="F:RNA binding"/>
    <property type="evidence" value="ECO:0007669"/>
    <property type="project" value="UniProtKB-KW"/>
</dbReference>
<dbReference type="Pfam" id="PF01479">
    <property type="entry name" value="S4"/>
    <property type="match status" value="1"/>
</dbReference>
<keyword evidence="4 7" id="KW-0413">Isomerase</keyword>
<dbReference type="Pfam" id="PF00849">
    <property type="entry name" value="PseudoU_synth_2"/>
    <property type="match status" value="1"/>
</dbReference>
<evidence type="ECO:0000313" key="10">
    <source>
        <dbReference type="Proteomes" id="UP000620133"/>
    </source>
</evidence>
<dbReference type="SUPFAM" id="SSF55120">
    <property type="entry name" value="Pseudouridine synthase"/>
    <property type="match status" value="1"/>
</dbReference>
<dbReference type="PANTHER" id="PTHR21600:SF44">
    <property type="entry name" value="RIBOSOMAL LARGE SUBUNIT PSEUDOURIDINE SYNTHASE D"/>
    <property type="match status" value="1"/>
</dbReference>
<dbReference type="AlphaFoldDB" id="A0A7U9TLL3"/>
<dbReference type="Gene3D" id="3.10.290.10">
    <property type="entry name" value="RNA-binding S4 domain"/>
    <property type="match status" value="1"/>
</dbReference>
<feature type="active site" evidence="5">
    <location>
        <position position="138"/>
    </location>
</feature>
<dbReference type="RefSeq" id="WP_176239827.1">
    <property type="nucleotide sequence ID" value="NZ_AP024412.1"/>
</dbReference>
<comment type="function">
    <text evidence="7">Responsible for synthesis of pseudouridine from uracil.</text>
</comment>
<dbReference type="InterPro" id="IPR006145">
    <property type="entry name" value="PsdUridine_synth_RsuA/RluA"/>
</dbReference>
<organism evidence="9 10">
    <name type="scientific">Mariniplasma anaerobium</name>
    <dbReference type="NCBI Taxonomy" id="2735436"/>
    <lineage>
        <taxon>Bacteria</taxon>
        <taxon>Bacillati</taxon>
        <taxon>Mycoplasmatota</taxon>
        <taxon>Mollicutes</taxon>
        <taxon>Acholeplasmatales</taxon>
        <taxon>Acholeplasmataceae</taxon>
        <taxon>Mariniplasma</taxon>
    </lineage>
</organism>
<dbReference type="FunFam" id="3.30.2350.10:FF:000006">
    <property type="entry name" value="Pseudouridine synthase"/>
    <property type="match status" value="1"/>
</dbReference>
<sequence length="300" mass="34379">MPKSIKIDISQEKQRLDTFLSENEYPDKSRSYVQTLIKDEKILVNGLKVKTGYTLKEGDLVSLLDVELKTLDLEPVDLHLDIVYEDDDLLVINKPEGLVVHPASTYHKPTLVHGLMHQIDHLSSINGVIRPGIVHRIDKDTSGLLVVAKTDQAHQLLSEQLKNHEITRTYTALVYHDFDENEGTIKAPIGRHPKNRMKMTVLESGRFSVTHFKVLKRFDQYTLISCDLETGRTHQIRVHMAYINHPVVGDPIYGPKKVISKHGQFLHATDLSFVHPIKKEHMTFHADIPSYFQKFLDELE</sequence>
<dbReference type="InterPro" id="IPR050188">
    <property type="entry name" value="RluA_PseudoU_synthase"/>
</dbReference>
<evidence type="ECO:0000259" key="8">
    <source>
        <dbReference type="SMART" id="SM00363"/>
    </source>
</evidence>
<dbReference type="SUPFAM" id="SSF55174">
    <property type="entry name" value="Alpha-L RNA-binding motif"/>
    <property type="match status" value="1"/>
</dbReference>
<dbReference type="SMART" id="SM00363">
    <property type="entry name" value="S4"/>
    <property type="match status" value="1"/>
</dbReference>